<keyword evidence="3 7" id="KW-0694">RNA-binding</keyword>
<dbReference type="InterPro" id="IPR036967">
    <property type="entry name" value="Ribosomal_uS11_sf"/>
</dbReference>
<evidence type="ECO:0000256" key="8">
    <source>
        <dbReference type="RuleBase" id="RU003629"/>
    </source>
</evidence>
<dbReference type="NCBIfam" id="NF003698">
    <property type="entry name" value="PRK05309.1"/>
    <property type="match status" value="1"/>
</dbReference>
<comment type="caution">
    <text evidence="9">The sequence shown here is derived from an EMBL/GenBank/DDBJ whole genome shotgun (WGS) entry which is preliminary data.</text>
</comment>
<evidence type="ECO:0000256" key="4">
    <source>
        <dbReference type="ARBA" id="ARBA00022980"/>
    </source>
</evidence>
<dbReference type="PANTHER" id="PTHR11759">
    <property type="entry name" value="40S RIBOSOMAL PROTEIN S14/30S RIBOSOMAL PROTEIN S11"/>
    <property type="match status" value="1"/>
</dbReference>
<organism evidence="9 10">
    <name type="scientific">candidate division CPR1 bacterium GW2011_GWC1_49_13</name>
    <dbReference type="NCBI Taxonomy" id="1618342"/>
    <lineage>
        <taxon>Bacteria</taxon>
        <taxon>candidate division CPR1</taxon>
    </lineage>
</organism>
<dbReference type="NCBIfam" id="TIGR03632">
    <property type="entry name" value="uS11_bact"/>
    <property type="match status" value="1"/>
</dbReference>
<dbReference type="STRING" id="1618342.UY40_C0005G0059"/>
<dbReference type="HAMAP" id="MF_01310">
    <property type="entry name" value="Ribosomal_uS11"/>
    <property type="match status" value="1"/>
</dbReference>
<dbReference type="AlphaFoldDB" id="A0A0G1VHR9"/>
<protein>
    <recommendedName>
        <fullName evidence="6 7">Small ribosomal subunit protein uS11</fullName>
    </recommendedName>
</protein>
<comment type="function">
    <text evidence="7">Located on the platform of the 30S subunit, it bridges several disparate RNA helices of the 16S rRNA. Forms part of the Shine-Dalgarno cleft in the 70S ribosome.</text>
</comment>
<gene>
    <name evidence="7" type="primary">rpsK</name>
    <name evidence="9" type="ORF">UY40_C0005G0059</name>
</gene>
<evidence type="ECO:0000256" key="1">
    <source>
        <dbReference type="ARBA" id="ARBA00006194"/>
    </source>
</evidence>
<proteinExistence type="inferred from homology"/>
<dbReference type="GO" id="GO:1990904">
    <property type="term" value="C:ribonucleoprotein complex"/>
    <property type="evidence" value="ECO:0007669"/>
    <property type="project" value="UniProtKB-KW"/>
</dbReference>
<evidence type="ECO:0000256" key="6">
    <source>
        <dbReference type="ARBA" id="ARBA00035160"/>
    </source>
</evidence>
<comment type="subunit">
    <text evidence="7">Part of the 30S ribosomal subunit. Interacts with proteins S7 and S18. Binds to IF-3.</text>
</comment>
<dbReference type="GO" id="GO:0005840">
    <property type="term" value="C:ribosome"/>
    <property type="evidence" value="ECO:0007669"/>
    <property type="project" value="UniProtKB-KW"/>
</dbReference>
<sequence length="123" mass="12774">MAKKRVRKISEKGTVYITSTFNNTMITVVDEGGGVVARASAGTAGFKGTKKSTPYAASQAAEQVSKKAAGLGVKEVKVLVKGPGPGRDSAIKSLKVGGIDVTSITDITPIPHNGPRPKKPRRT</sequence>
<keyword evidence="5 7" id="KW-0687">Ribonucleoprotein</keyword>
<dbReference type="SUPFAM" id="SSF53137">
    <property type="entry name" value="Translational machinery components"/>
    <property type="match status" value="1"/>
</dbReference>
<dbReference type="GO" id="GO:0006412">
    <property type="term" value="P:translation"/>
    <property type="evidence" value="ECO:0007669"/>
    <property type="project" value="UniProtKB-UniRule"/>
</dbReference>
<dbReference type="PIRSF" id="PIRSF002131">
    <property type="entry name" value="Ribosomal_S11"/>
    <property type="match status" value="1"/>
</dbReference>
<dbReference type="GO" id="GO:0019843">
    <property type="term" value="F:rRNA binding"/>
    <property type="evidence" value="ECO:0007669"/>
    <property type="project" value="UniProtKB-UniRule"/>
</dbReference>
<reference evidence="9 10" key="1">
    <citation type="journal article" date="2015" name="Nature">
        <title>rRNA introns, odd ribosomes, and small enigmatic genomes across a large radiation of phyla.</title>
        <authorList>
            <person name="Brown C.T."/>
            <person name="Hug L.A."/>
            <person name="Thomas B.C."/>
            <person name="Sharon I."/>
            <person name="Castelle C.J."/>
            <person name="Singh A."/>
            <person name="Wilkins M.J."/>
            <person name="Williams K.H."/>
            <person name="Banfield J.F."/>
        </authorList>
    </citation>
    <scope>NUCLEOTIDE SEQUENCE [LARGE SCALE GENOMIC DNA]</scope>
</reference>
<dbReference type="Gene3D" id="3.30.420.80">
    <property type="entry name" value="Ribosomal protein S11"/>
    <property type="match status" value="1"/>
</dbReference>
<dbReference type="EMBL" id="LCPW01000005">
    <property type="protein sequence ID" value="KKW06001.1"/>
    <property type="molecule type" value="Genomic_DNA"/>
</dbReference>
<evidence type="ECO:0000256" key="7">
    <source>
        <dbReference type="HAMAP-Rule" id="MF_01310"/>
    </source>
</evidence>
<dbReference type="PROSITE" id="PS00054">
    <property type="entry name" value="RIBOSOMAL_S11"/>
    <property type="match status" value="1"/>
</dbReference>
<evidence type="ECO:0000313" key="9">
    <source>
        <dbReference type="EMBL" id="KKW06001.1"/>
    </source>
</evidence>
<name>A0A0G1VHR9_9BACT</name>
<evidence type="ECO:0000313" key="10">
    <source>
        <dbReference type="Proteomes" id="UP000034119"/>
    </source>
</evidence>
<dbReference type="Pfam" id="PF00411">
    <property type="entry name" value="Ribosomal_S11"/>
    <property type="match status" value="1"/>
</dbReference>
<keyword evidence="2 7" id="KW-0699">rRNA-binding</keyword>
<dbReference type="InterPro" id="IPR018102">
    <property type="entry name" value="Ribosomal_uS11_CS"/>
</dbReference>
<dbReference type="PATRIC" id="fig|1618342.3.peg.264"/>
<evidence type="ECO:0000256" key="2">
    <source>
        <dbReference type="ARBA" id="ARBA00022730"/>
    </source>
</evidence>
<dbReference type="InterPro" id="IPR019981">
    <property type="entry name" value="Ribosomal_uS11_bac-type"/>
</dbReference>
<dbReference type="GO" id="GO:0003735">
    <property type="term" value="F:structural constituent of ribosome"/>
    <property type="evidence" value="ECO:0007669"/>
    <property type="project" value="InterPro"/>
</dbReference>
<dbReference type="InterPro" id="IPR001971">
    <property type="entry name" value="Ribosomal_uS11"/>
</dbReference>
<evidence type="ECO:0000256" key="3">
    <source>
        <dbReference type="ARBA" id="ARBA00022884"/>
    </source>
</evidence>
<accession>A0A0G1VHR9</accession>
<keyword evidence="4 7" id="KW-0689">Ribosomal protein</keyword>
<dbReference type="Proteomes" id="UP000034119">
    <property type="component" value="Unassembled WGS sequence"/>
</dbReference>
<evidence type="ECO:0000256" key="5">
    <source>
        <dbReference type="ARBA" id="ARBA00023274"/>
    </source>
</evidence>
<comment type="similarity">
    <text evidence="1 7 8">Belongs to the universal ribosomal protein uS11 family.</text>
</comment>